<dbReference type="SUPFAM" id="SSF82866">
    <property type="entry name" value="Multidrug efflux transporter AcrB transmembrane domain"/>
    <property type="match status" value="2"/>
</dbReference>
<protein>
    <submittedName>
        <fullName evidence="8">Exporter protein, RND family</fullName>
    </submittedName>
</protein>
<dbReference type="PANTHER" id="PTHR33406:SF10">
    <property type="entry name" value="SSD DOMAIN-CONTAINING PROTEIN"/>
    <property type="match status" value="1"/>
</dbReference>
<feature type="transmembrane region" description="Helical" evidence="6">
    <location>
        <begin position="22"/>
        <end position="39"/>
    </location>
</feature>
<evidence type="ECO:0000256" key="2">
    <source>
        <dbReference type="ARBA" id="ARBA00022475"/>
    </source>
</evidence>
<evidence type="ECO:0000256" key="1">
    <source>
        <dbReference type="ARBA" id="ARBA00004651"/>
    </source>
</evidence>
<keyword evidence="3 6" id="KW-0812">Transmembrane</keyword>
<dbReference type="InterPro" id="IPR004869">
    <property type="entry name" value="MMPL_dom"/>
</dbReference>
<dbReference type="Gene3D" id="1.20.1640.10">
    <property type="entry name" value="Multidrug efflux transporter AcrB transmembrane domain"/>
    <property type="match status" value="2"/>
</dbReference>
<keyword evidence="5 6" id="KW-0472">Membrane</keyword>
<feature type="transmembrane region" description="Helical" evidence="6">
    <location>
        <begin position="231"/>
        <end position="249"/>
    </location>
</feature>
<feature type="transmembrane region" description="Helical" evidence="6">
    <location>
        <begin position="255"/>
        <end position="274"/>
    </location>
</feature>
<gene>
    <name evidence="8" type="ORF">MNBD_GAMMA01-485</name>
</gene>
<comment type="subcellular location">
    <subcellularLocation>
        <location evidence="1">Cell membrane</location>
        <topology evidence="1">Multi-pass membrane protein</topology>
    </subcellularLocation>
</comment>
<name>A0A3B0V4R8_9ZZZZ</name>
<evidence type="ECO:0000256" key="5">
    <source>
        <dbReference type="ARBA" id="ARBA00023136"/>
    </source>
</evidence>
<dbReference type="Pfam" id="PF03176">
    <property type="entry name" value="MMPL"/>
    <property type="match status" value="2"/>
</dbReference>
<feature type="transmembrane region" description="Helical" evidence="6">
    <location>
        <begin position="839"/>
        <end position="863"/>
    </location>
</feature>
<feature type="transmembrane region" description="Helical" evidence="6">
    <location>
        <begin position="765"/>
        <end position="784"/>
    </location>
</feature>
<keyword evidence="2" id="KW-1003">Cell membrane</keyword>
<feature type="transmembrane region" description="Helical" evidence="6">
    <location>
        <begin position="365"/>
        <end position="384"/>
    </location>
</feature>
<sequence length="870" mass="95814">MSNNNSAIVNFLQNIIFNNKKLILLILTLTTILMGYYASQLKVDAGFKKQLPLQHEYMKTFMDYETEFGGANRLLIAIMTKDGDMFNPSFFETLEAVTDDIFSIKGVSPASVTSIFTPNVRFVEVVEDGFAGGNVIPADFAPTPEMFEIVKGNIVKAGVMGRLVAENFNGAMVWAELLEEDPVSGEKINYQDVAAQLESIRQKHEHGNEQVLHVIGFAKIVGDISDGAKSVLYFFAFALLITAVLLYWYSGNIKLTIFPLLCSVTAVIWQLGILKMLGFGIDPMNILTPFLIFAIGVSHGVQMISTWTDNIICHVKGKWNAENAAKYTFAALLAPGSIALLSDTIGFATIYFIDIRIIQELAITATIGVALIIITNLILMPILLSMINTSNFGKFCERCLYKKNKDSKFWRAIAGFAKNPLATLSVFVLFGLFVFGYIKSQDMKIGDSQTGVPELRPDAKYNTDAKTISSEFSLGVDMISVIAESSANACTESFKAMEFIDRFAWHMENVPGVQKVITLSQFAKVLTAGWNEGNPKWKTISRNEYIMRQSLSSIETDTGLLNKDCSSMPIMIFTEDHKATTINTVVAAVQEFRSKYPPKTDDKLTAAVATVRAFDKSDSSSIKALIDAVNLLGDEPPERFRNIADATYNLDLDKAKDVDYLAEEVDTYNLNNPAALTQLDELAEGEVRLRLATGNVGVMAATNDVVKAAQMPMLILVYAAIIVLCLFTFRTLLGTLAIVVPLALVSFLAYALMAFMGIGLKVNTLPVVALGVGIGVDYGIYIFSKMQEFLKQGKNLYDAYYATLRLTGKAVFFTAVTLAVGVGTWMFSDLQFQADMGVLLAFMFVLNMLGALLILPSLAYWLMPKYRKAA</sequence>
<dbReference type="EMBL" id="UOEW01000187">
    <property type="protein sequence ID" value="VAW37961.1"/>
    <property type="molecule type" value="Genomic_DNA"/>
</dbReference>
<keyword evidence="4 6" id="KW-1133">Transmembrane helix</keyword>
<feature type="transmembrane region" description="Helical" evidence="6">
    <location>
        <begin position="420"/>
        <end position="438"/>
    </location>
</feature>
<dbReference type="AlphaFoldDB" id="A0A3B0V4R8"/>
<evidence type="ECO:0000256" key="4">
    <source>
        <dbReference type="ARBA" id="ARBA00022989"/>
    </source>
</evidence>
<evidence type="ECO:0000256" key="6">
    <source>
        <dbReference type="SAM" id="Phobius"/>
    </source>
</evidence>
<proteinExistence type="predicted"/>
<feature type="transmembrane region" description="Helical" evidence="6">
    <location>
        <begin position="286"/>
        <end position="307"/>
    </location>
</feature>
<dbReference type="InterPro" id="IPR050545">
    <property type="entry name" value="Mycobact_MmpL"/>
</dbReference>
<evidence type="ECO:0000313" key="8">
    <source>
        <dbReference type="EMBL" id="VAW37961.1"/>
    </source>
</evidence>
<feature type="transmembrane region" description="Helical" evidence="6">
    <location>
        <begin position="327"/>
        <end position="353"/>
    </location>
</feature>
<evidence type="ECO:0000256" key="3">
    <source>
        <dbReference type="ARBA" id="ARBA00022692"/>
    </source>
</evidence>
<feature type="transmembrane region" description="Helical" evidence="6">
    <location>
        <begin position="713"/>
        <end position="732"/>
    </location>
</feature>
<feature type="domain" description="SSD" evidence="7">
    <location>
        <begin position="223"/>
        <end position="386"/>
    </location>
</feature>
<dbReference type="PANTHER" id="PTHR33406">
    <property type="entry name" value="MEMBRANE PROTEIN MJ1562-RELATED"/>
    <property type="match status" value="1"/>
</dbReference>
<feature type="transmembrane region" description="Helical" evidence="6">
    <location>
        <begin position="804"/>
        <end position="827"/>
    </location>
</feature>
<dbReference type="PROSITE" id="PS50156">
    <property type="entry name" value="SSD"/>
    <property type="match status" value="1"/>
</dbReference>
<evidence type="ECO:0000259" key="7">
    <source>
        <dbReference type="PROSITE" id="PS50156"/>
    </source>
</evidence>
<dbReference type="GO" id="GO:0005886">
    <property type="term" value="C:plasma membrane"/>
    <property type="evidence" value="ECO:0007669"/>
    <property type="project" value="UniProtKB-SubCell"/>
</dbReference>
<accession>A0A3B0V4R8</accession>
<organism evidence="8">
    <name type="scientific">hydrothermal vent metagenome</name>
    <dbReference type="NCBI Taxonomy" id="652676"/>
    <lineage>
        <taxon>unclassified sequences</taxon>
        <taxon>metagenomes</taxon>
        <taxon>ecological metagenomes</taxon>
    </lineage>
</organism>
<dbReference type="InterPro" id="IPR000731">
    <property type="entry name" value="SSD"/>
</dbReference>
<reference evidence="8" key="1">
    <citation type="submission" date="2018-06" db="EMBL/GenBank/DDBJ databases">
        <authorList>
            <person name="Zhirakovskaya E."/>
        </authorList>
    </citation>
    <scope>NUCLEOTIDE SEQUENCE</scope>
</reference>
<feature type="transmembrane region" description="Helical" evidence="6">
    <location>
        <begin position="738"/>
        <end position="758"/>
    </location>
</feature>